<reference evidence="3 4" key="1">
    <citation type="submission" date="2015-03" db="EMBL/GenBank/DDBJ databases">
        <authorList>
            <person name="Murphy D."/>
        </authorList>
    </citation>
    <scope>NUCLEOTIDE SEQUENCE [LARGE SCALE GENOMIC DNA]</scope>
    <source>
        <strain evidence="3 4">PAP088</strain>
    </source>
</reference>
<evidence type="ECO:0000313" key="4">
    <source>
        <dbReference type="Proteomes" id="UP000045782"/>
    </source>
</evidence>
<evidence type="ECO:0000256" key="1">
    <source>
        <dbReference type="ARBA" id="ARBA00008710"/>
    </source>
</evidence>
<evidence type="ECO:0000256" key="2">
    <source>
        <dbReference type="ARBA" id="ARBA00049106"/>
    </source>
</evidence>
<dbReference type="PANTHER" id="PTHR39428">
    <property type="entry name" value="F420H(2)-DEPENDENT QUINONE REDUCTASE RV1261C"/>
    <property type="match status" value="1"/>
</dbReference>
<dbReference type="Proteomes" id="UP000045782">
    <property type="component" value="Unassembled WGS sequence"/>
</dbReference>
<dbReference type="InterPro" id="IPR012349">
    <property type="entry name" value="Split_barrel_FMN-bd"/>
</dbReference>
<dbReference type="GO" id="GO:0052755">
    <property type="term" value="F:coenzyme F420H2:quinone oxidoreductase activity"/>
    <property type="evidence" value="ECO:0007669"/>
    <property type="project" value="RHEA"/>
</dbReference>
<protein>
    <submittedName>
        <fullName evidence="3">Nitroreductase</fullName>
        <ecNumber evidence="3">1.-.-.-</ecNumber>
    </submittedName>
</protein>
<evidence type="ECO:0000313" key="3">
    <source>
        <dbReference type="EMBL" id="CPV35276.1"/>
    </source>
</evidence>
<dbReference type="Pfam" id="PF04075">
    <property type="entry name" value="F420H2_quin_red"/>
    <property type="match status" value="1"/>
</dbReference>
<organism evidence="3 4">
    <name type="scientific">Mycobacteroides abscessus</name>
    <dbReference type="NCBI Taxonomy" id="36809"/>
    <lineage>
        <taxon>Bacteria</taxon>
        <taxon>Bacillati</taxon>
        <taxon>Actinomycetota</taxon>
        <taxon>Actinomycetes</taxon>
        <taxon>Mycobacteriales</taxon>
        <taxon>Mycobacteriaceae</taxon>
        <taxon>Mycobacteroides</taxon>
    </lineage>
</organism>
<name>A0A0U1APM4_9MYCO</name>
<dbReference type="GO" id="GO:0005886">
    <property type="term" value="C:plasma membrane"/>
    <property type="evidence" value="ECO:0007669"/>
    <property type="project" value="TreeGrafter"/>
</dbReference>
<keyword evidence="3" id="KW-0560">Oxidoreductase</keyword>
<dbReference type="InterPro" id="IPR004378">
    <property type="entry name" value="F420H2_quin_Rdtase"/>
</dbReference>
<sequence length="172" mass="19117">MSTRAVAHFVRDDMRGITFRPGDTVVVMPLTGEYEPSGLDWSQKQVAKIIESGTTDGITIADMPVILLTTLGAKSGKLRKIALMRVEHNGEYALVASLGGAPKNPVWYYNVKENPLVELQDGSVTKDYQAREVIGDEKATWWDRAVEAYPPYAEYQTKTDRQIPVFVLTPVS</sequence>
<comment type="catalytic activity">
    <reaction evidence="2">
        <text>oxidized coenzyme F420-(gamma-L-Glu)(n) + a quinol + H(+) = reduced coenzyme F420-(gamma-L-Glu)(n) + a quinone</text>
        <dbReference type="Rhea" id="RHEA:39663"/>
        <dbReference type="Rhea" id="RHEA-COMP:12939"/>
        <dbReference type="Rhea" id="RHEA-COMP:14378"/>
        <dbReference type="ChEBI" id="CHEBI:15378"/>
        <dbReference type="ChEBI" id="CHEBI:24646"/>
        <dbReference type="ChEBI" id="CHEBI:132124"/>
        <dbReference type="ChEBI" id="CHEBI:133980"/>
        <dbReference type="ChEBI" id="CHEBI:139511"/>
    </reaction>
</comment>
<gene>
    <name evidence="3" type="ORF">ERS075579_00654</name>
</gene>
<dbReference type="AlphaFoldDB" id="A0A0U1APM4"/>
<dbReference type="PANTHER" id="PTHR39428:SF3">
    <property type="entry name" value="DEAZAFLAVIN-DEPENDENT NITROREDUCTASE"/>
    <property type="match status" value="1"/>
</dbReference>
<dbReference type="NCBIfam" id="TIGR00026">
    <property type="entry name" value="hi_GC_TIGR00026"/>
    <property type="match status" value="1"/>
</dbReference>
<accession>A0A0U1APM4</accession>
<dbReference type="EC" id="1.-.-.-" evidence="3"/>
<proteinExistence type="inferred from homology"/>
<comment type="similarity">
    <text evidence="1">Belongs to the F420H(2)-dependent quinone reductase family.</text>
</comment>
<dbReference type="EMBL" id="CSWP01000001">
    <property type="protein sequence ID" value="CPV35276.1"/>
    <property type="molecule type" value="Genomic_DNA"/>
</dbReference>
<dbReference type="Gene3D" id="2.30.110.10">
    <property type="entry name" value="Electron Transport, Fmn-binding Protein, Chain A"/>
    <property type="match status" value="1"/>
</dbReference>
<dbReference type="GO" id="GO:0070967">
    <property type="term" value="F:coenzyme F420 binding"/>
    <property type="evidence" value="ECO:0007669"/>
    <property type="project" value="TreeGrafter"/>
</dbReference>